<dbReference type="PROSITE" id="PS50871">
    <property type="entry name" value="C1Q"/>
    <property type="match status" value="1"/>
</dbReference>
<dbReference type="Gene3D" id="2.60.120.40">
    <property type="match status" value="1"/>
</dbReference>
<dbReference type="AlphaFoldDB" id="E9H258"/>
<dbReference type="OrthoDB" id="26719at2759"/>
<dbReference type="HOGENOM" id="CLU_029491_0_0_1"/>
<dbReference type="Pfam" id="PF01410">
    <property type="entry name" value="COLFI"/>
    <property type="match status" value="1"/>
</dbReference>
<sequence>MVQCSTGIIRIGLLVLLAWPSYSATATFTLEELHEQLQGLRENYIKLKEDIVAIVAKNAQLEAKDKMLEEKVARLEHELRSQEKIQVAAGNNNTPRTCHEIHDTDPSLTSGMYWIDPDGQGVGEAPISVFCDMSTGSTVVSHDSELPMEVDHCPDPGCYSRGINYNVTSIRQLKALAEMSAKCQQSIKYDCNFAPLEFSNAAYSWWNDKDGNPQYFWAGSDSSVHICQCGIDGKCVDAAVKCNCDSMAPVQLTDYGVITDKEILPITRLNFGRTQLETSSGVHTLGRFECTGQVTVTGMPKSCEDLWRKGHTLSGLYSVMGTAMIETVYCDFTKLPSDPGFQTWIGYADVKSSPTYFFAQRNATSFNETNIPIPFDVELLNVGGAMNLTSGKFTAPVAGKYFFSFTGLIRFMGSSTRQYCQLYLYKNGDMITKSYSDETSTALEDETLSLQSTLNLNKGDQIWLEIFYLTPGTFLYGSLYNQFNGFLLEEDISQFVKTLMV</sequence>
<dbReference type="SUPFAM" id="SSF49842">
    <property type="entry name" value="TNF-like"/>
    <property type="match status" value="1"/>
</dbReference>
<evidence type="ECO:0000256" key="2">
    <source>
        <dbReference type="ARBA" id="ARBA00022525"/>
    </source>
</evidence>
<dbReference type="GO" id="GO:0005201">
    <property type="term" value="F:extracellular matrix structural constituent"/>
    <property type="evidence" value="ECO:0007669"/>
    <property type="project" value="InterPro"/>
</dbReference>
<organism evidence="8 9">
    <name type="scientific">Daphnia pulex</name>
    <name type="common">Water flea</name>
    <dbReference type="NCBI Taxonomy" id="6669"/>
    <lineage>
        <taxon>Eukaryota</taxon>
        <taxon>Metazoa</taxon>
        <taxon>Ecdysozoa</taxon>
        <taxon>Arthropoda</taxon>
        <taxon>Crustacea</taxon>
        <taxon>Branchiopoda</taxon>
        <taxon>Diplostraca</taxon>
        <taxon>Cladocera</taxon>
        <taxon>Anomopoda</taxon>
        <taxon>Daphniidae</taxon>
        <taxon>Daphnia</taxon>
    </lineage>
</organism>
<evidence type="ECO:0000256" key="5">
    <source>
        <dbReference type="SAM" id="Coils"/>
    </source>
</evidence>
<dbReference type="KEGG" id="dpx:DAPPUDRAFT_307466"/>
<dbReference type="InParanoid" id="E9H258"/>
<dbReference type="SUPFAM" id="SSF56496">
    <property type="entry name" value="Fibrinogen C-terminal domain-like"/>
    <property type="match status" value="1"/>
</dbReference>
<protein>
    <recommendedName>
        <fullName evidence="7">C1q domain-containing protein</fullName>
    </recommendedName>
</protein>
<gene>
    <name evidence="8" type="ORF">DAPPUDRAFT_307466</name>
</gene>
<keyword evidence="5" id="KW-0175">Coiled coil</keyword>
<dbReference type="GO" id="GO:0005615">
    <property type="term" value="C:extracellular space"/>
    <property type="evidence" value="ECO:0000318"/>
    <property type="project" value="GO_Central"/>
</dbReference>
<dbReference type="InterPro" id="IPR000885">
    <property type="entry name" value="Fib_collagen_C"/>
</dbReference>
<evidence type="ECO:0000259" key="7">
    <source>
        <dbReference type="PROSITE" id="PS50871"/>
    </source>
</evidence>
<evidence type="ECO:0000256" key="6">
    <source>
        <dbReference type="SAM" id="SignalP"/>
    </source>
</evidence>
<dbReference type="GO" id="GO:0005581">
    <property type="term" value="C:collagen trimer"/>
    <property type="evidence" value="ECO:0007669"/>
    <property type="project" value="UniProtKB-KW"/>
</dbReference>
<feature type="signal peptide" evidence="6">
    <location>
        <begin position="1"/>
        <end position="26"/>
    </location>
</feature>
<keyword evidence="9" id="KW-1185">Reference proteome</keyword>
<proteinExistence type="predicted"/>
<evidence type="ECO:0000256" key="3">
    <source>
        <dbReference type="ARBA" id="ARBA00022729"/>
    </source>
</evidence>
<dbReference type="SMART" id="SM00110">
    <property type="entry name" value="C1Q"/>
    <property type="match status" value="1"/>
</dbReference>
<dbReference type="Pfam" id="PF00386">
    <property type="entry name" value="C1q"/>
    <property type="match status" value="1"/>
</dbReference>
<feature type="coiled-coil region" evidence="5">
    <location>
        <begin position="30"/>
        <end position="85"/>
    </location>
</feature>
<dbReference type="InterPro" id="IPR008983">
    <property type="entry name" value="Tumour_necrosis_fac-like_dom"/>
</dbReference>
<reference evidence="8 9" key="1">
    <citation type="journal article" date="2011" name="Science">
        <title>The ecoresponsive genome of Daphnia pulex.</title>
        <authorList>
            <person name="Colbourne J.K."/>
            <person name="Pfrender M.E."/>
            <person name="Gilbert D."/>
            <person name="Thomas W.K."/>
            <person name="Tucker A."/>
            <person name="Oakley T.H."/>
            <person name="Tokishita S."/>
            <person name="Aerts A."/>
            <person name="Arnold G.J."/>
            <person name="Basu M.K."/>
            <person name="Bauer D.J."/>
            <person name="Caceres C.E."/>
            <person name="Carmel L."/>
            <person name="Casola C."/>
            <person name="Choi J.H."/>
            <person name="Detter J.C."/>
            <person name="Dong Q."/>
            <person name="Dusheyko S."/>
            <person name="Eads B.D."/>
            <person name="Frohlich T."/>
            <person name="Geiler-Samerotte K.A."/>
            <person name="Gerlach D."/>
            <person name="Hatcher P."/>
            <person name="Jogdeo S."/>
            <person name="Krijgsveld J."/>
            <person name="Kriventseva E.V."/>
            <person name="Kultz D."/>
            <person name="Laforsch C."/>
            <person name="Lindquist E."/>
            <person name="Lopez J."/>
            <person name="Manak J.R."/>
            <person name="Muller J."/>
            <person name="Pangilinan J."/>
            <person name="Patwardhan R.P."/>
            <person name="Pitluck S."/>
            <person name="Pritham E.J."/>
            <person name="Rechtsteiner A."/>
            <person name="Rho M."/>
            <person name="Rogozin I.B."/>
            <person name="Sakarya O."/>
            <person name="Salamov A."/>
            <person name="Schaack S."/>
            <person name="Shapiro H."/>
            <person name="Shiga Y."/>
            <person name="Skalitzky C."/>
            <person name="Smith Z."/>
            <person name="Souvorov A."/>
            <person name="Sung W."/>
            <person name="Tang Z."/>
            <person name="Tsuchiya D."/>
            <person name="Tu H."/>
            <person name="Vos H."/>
            <person name="Wang M."/>
            <person name="Wolf Y.I."/>
            <person name="Yamagata H."/>
            <person name="Yamada T."/>
            <person name="Ye Y."/>
            <person name="Shaw J.R."/>
            <person name="Andrews J."/>
            <person name="Crease T.J."/>
            <person name="Tang H."/>
            <person name="Lucas S.M."/>
            <person name="Robertson H.M."/>
            <person name="Bork P."/>
            <person name="Koonin E.V."/>
            <person name="Zdobnov E.M."/>
            <person name="Grigoriev I.V."/>
            <person name="Lynch M."/>
            <person name="Boore J.L."/>
        </authorList>
    </citation>
    <scope>NUCLEOTIDE SEQUENCE [LARGE SCALE GENOMIC DNA]</scope>
</reference>
<keyword evidence="4" id="KW-0176">Collagen</keyword>
<dbReference type="PANTHER" id="PTHR22923:SF62">
    <property type="entry name" value="CVP18"/>
    <property type="match status" value="1"/>
</dbReference>
<dbReference type="EMBL" id="GL732585">
    <property type="protein sequence ID" value="EFX74106.1"/>
    <property type="molecule type" value="Genomic_DNA"/>
</dbReference>
<evidence type="ECO:0000256" key="4">
    <source>
        <dbReference type="ARBA" id="ARBA00023119"/>
    </source>
</evidence>
<evidence type="ECO:0000313" key="8">
    <source>
        <dbReference type="EMBL" id="EFX74106.1"/>
    </source>
</evidence>
<feature type="domain" description="C1q" evidence="7">
    <location>
        <begin position="350"/>
        <end position="494"/>
    </location>
</feature>
<dbReference type="NCBIfam" id="NF040941">
    <property type="entry name" value="GGGWT_bact"/>
    <property type="match status" value="1"/>
</dbReference>
<evidence type="ECO:0000313" key="9">
    <source>
        <dbReference type="Proteomes" id="UP000000305"/>
    </source>
</evidence>
<dbReference type="InterPro" id="IPR050822">
    <property type="entry name" value="Cerebellin_Synaptic_Org"/>
</dbReference>
<name>E9H258_DAPPU</name>
<accession>E9H258</accession>
<keyword evidence="3 6" id="KW-0732">Signal</keyword>
<dbReference type="Proteomes" id="UP000000305">
    <property type="component" value="Unassembled WGS sequence"/>
</dbReference>
<dbReference type="PANTHER" id="PTHR22923">
    <property type="entry name" value="CEREBELLIN-RELATED"/>
    <property type="match status" value="1"/>
</dbReference>
<comment type="subcellular location">
    <subcellularLocation>
        <location evidence="1">Secreted</location>
    </subcellularLocation>
</comment>
<dbReference type="InterPro" id="IPR001073">
    <property type="entry name" value="C1q_dom"/>
</dbReference>
<dbReference type="eggNOG" id="KOG3516">
    <property type="taxonomic scope" value="Eukaryota"/>
</dbReference>
<keyword evidence="2" id="KW-0964">Secreted</keyword>
<dbReference type="Gene3D" id="2.60.120.1000">
    <property type="match status" value="1"/>
</dbReference>
<feature type="chain" id="PRO_5003240764" description="C1q domain-containing protein" evidence="6">
    <location>
        <begin position="27"/>
        <end position="501"/>
    </location>
</feature>
<evidence type="ECO:0000256" key="1">
    <source>
        <dbReference type="ARBA" id="ARBA00004613"/>
    </source>
</evidence>
<dbReference type="InterPro" id="IPR036056">
    <property type="entry name" value="Fibrinogen-like_C"/>
</dbReference>